<organism evidence="3 4">
    <name type="scientific">Dyadobacter koreensis</name>
    <dbReference type="NCBI Taxonomy" id="408657"/>
    <lineage>
        <taxon>Bacteria</taxon>
        <taxon>Pseudomonadati</taxon>
        <taxon>Bacteroidota</taxon>
        <taxon>Cytophagia</taxon>
        <taxon>Cytophagales</taxon>
        <taxon>Spirosomataceae</taxon>
        <taxon>Dyadobacter</taxon>
    </lineage>
</organism>
<protein>
    <submittedName>
        <fullName evidence="3">Nicotinamidase-related amidase</fullName>
    </submittedName>
</protein>
<evidence type="ECO:0000256" key="1">
    <source>
        <dbReference type="ARBA" id="ARBA00022801"/>
    </source>
</evidence>
<dbReference type="AlphaFoldDB" id="A0A1H6YB74"/>
<evidence type="ECO:0000313" key="3">
    <source>
        <dbReference type="EMBL" id="SEJ34025.1"/>
    </source>
</evidence>
<keyword evidence="4" id="KW-1185">Reference proteome</keyword>
<dbReference type="CDD" id="cd00431">
    <property type="entry name" value="cysteine_hydrolases"/>
    <property type="match status" value="1"/>
</dbReference>
<dbReference type="Gene3D" id="3.40.50.850">
    <property type="entry name" value="Isochorismatase-like"/>
    <property type="match status" value="1"/>
</dbReference>
<accession>A0A1H6YB74</accession>
<dbReference type="Pfam" id="PF00857">
    <property type="entry name" value="Isochorismatase"/>
    <property type="match status" value="1"/>
</dbReference>
<evidence type="ECO:0000313" key="4">
    <source>
        <dbReference type="Proteomes" id="UP000199532"/>
    </source>
</evidence>
<dbReference type="OrthoDB" id="9791276at2"/>
<dbReference type="Proteomes" id="UP000199532">
    <property type="component" value="Unassembled WGS sequence"/>
</dbReference>
<dbReference type="SUPFAM" id="SSF52499">
    <property type="entry name" value="Isochorismatase-like hydrolases"/>
    <property type="match status" value="1"/>
</dbReference>
<dbReference type="RefSeq" id="WP_090338269.1">
    <property type="nucleotide sequence ID" value="NZ_FNXY01000006.1"/>
</dbReference>
<reference evidence="3 4" key="1">
    <citation type="submission" date="2016-10" db="EMBL/GenBank/DDBJ databases">
        <authorList>
            <person name="de Groot N.N."/>
        </authorList>
    </citation>
    <scope>NUCLEOTIDE SEQUENCE [LARGE SCALE GENOMIC DNA]</scope>
    <source>
        <strain evidence="3 4">DSM 19938</strain>
    </source>
</reference>
<dbReference type="EMBL" id="FNXY01000006">
    <property type="protein sequence ID" value="SEJ34025.1"/>
    <property type="molecule type" value="Genomic_DNA"/>
</dbReference>
<gene>
    <name evidence="3" type="ORF">SAMN04487995_4294</name>
</gene>
<evidence type="ECO:0000259" key="2">
    <source>
        <dbReference type="Pfam" id="PF00857"/>
    </source>
</evidence>
<dbReference type="InterPro" id="IPR000868">
    <property type="entry name" value="Isochorismatase-like_dom"/>
</dbReference>
<dbReference type="GO" id="GO:0016787">
    <property type="term" value="F:hydrolase activity"/>
    <property type="evidence" value="ECO:0007669"/>
    <property type="project" value="UniProtKB-KW"/>
</dbReference>
<feature type="domain" description="Isochorismatase-like" evidence="2">
    <location>
        <begin position="8"/>
        <end position="194"/>
    </location>
</feature>
<sequence length="214" mass="23687">MELNPKETALVLIEFQNDFTSEGGIFYGAVKGVMDQNNMLQNTEDTVKAARQAGVNVVFVPISFTEDYHEITTKPYGIMKGVIDNGAFKKNTWGTEIVDVLTPEKGDVIIEGKRSFCGFASTNLDYILRSTGVKNVVLAGYLTNCCVESTMRTAYDKGYNVITLTDCCATLSQAEHDNALKSDFPMFSQPMTHSEFIAVLENEKELDLKGKGYE</sequence>
<name>A0A1H6YB74_9BACT</name>
<proteinExistence type="predicted"/>
<dbReference type="STRING" id="408657.SAMN04487995_4294"/>
<dbReference type="PANTHER" id="PTHR43540:SF16">
    <property type="entry name" value="ISOCHORISMATASE-LIKE DOMAIN-CONTAINING PROTEIN"/>
    <property type="match status" value="1"/>
</dbReference>
<dbReference type="InterPro" id="IPR050272">
    <property type="entry name" value="Isochorismatase-like_hydrls"/>
</dbReference>
<keyword evidence="1" id="KW-0378">Hydrolase</keyword>
<dbReference type="PANTHER" id="PTHR43540">
    <property type="entry name" value="PEROXYUREIDOACRYLATE/UREIDOACRYLATE AMIDOHYDROLASE-RELATED"/>
    <property type="match status" value="1"/>
</dbReference>
<dbReference type="InterPro" id="IPR036380">
    <property type="entry name" value="Isochorismatase-like_sf"/>
</dbReference>